<evidence type="ECO:0000313" key="2">
    <source>
        <dbReference type="EMBL" id="KIM63637.1"/>
    </source>
</evidence>
<dbReference type="EMBL" id="KN822033">
    <property type="protein sequence ID" value="KIM63637.1"/>
    <property type="molecule type" value="Genomic_DNA"/>
</dbReference>
<protein>
    <submittedName>
        <fullName evidence="2">Uncharacterized protein</fullName>
    </submittedName>
</protein>
<feature type="transmembrane region" description="Helical" evidence="1">
    <location>
        <begin position="35"/>
        <end position="55"/>
    </location>
</feature>
<reference evidence="2 3" key="1">
    <citation type="submission" date="2014-04" db="EMBL/GenBank/DDBJ databases">
        <authorList>
            <consortium name="DOE Joint Genome Institute"/>
            <person name="Kuo A."/>
            <person name="Kohler A."/>
            <person name="Nagy L.G."/>
            <person name="Floudas D."/>
            <person name="Copeland A."/>
            <person name="Barry K.W."/>
            <person name="Cichocki N."/>
            <person name="Veneault-Fourrey C."/>
            <person name="LaButti K."/>
            <person name="Lindquist E.A."/>
            <person name="Lipzen A."/>
            <person name="Lundell T."/>
            <person name="Morin E."/>
            <person name="Murat C."/>
            <person name="Sun H."/>
            <person name="Tunlid A."/>
            <person name="Henrissat B."/>
            <person name="Grigoriev I.V."/>
            <person name="Hibbett D.S."/>
            <person name="Martin F."/>
            <person name="Nordberg H.P."/>
            <person name="Cantor M.N."/>
            <person name="Hua S.X."/>
        </authorList>
    </citation>
    <scope>NUCLEOTIDE SEQUENCE [LARGE SCALE GENOMIC DNA]</scope>
    <source>
        <strain evidence="2 3">Foug A</strain>
    </source>
</reference>
<proteinExistence type="predicted"/>
<sequence>MMSLANLESTTVPTESCSTVIAQIFMETGSIDRNALGYLVTGSVVGLGFADALFVRGTHIYSFSSRNMVETVNSGERCFVTGHSGTRRWLNTKGGMPVTQAWNEVKRPKRRTQYWDYWI</sequence>
<dbReference type="InParanoid" id="A0A0C3AFE9"/>
<dbReference type="AlphaFoldDB" id="A0A0C3AFE9"/>
<dbReference type="HOGENOM" id="CLU_2067109_0_0_1"/>
<organism evidence="2 3">
    <name type="scientific">Scleroderma citrinum Foug A</name>
    <dbReference type="NCBI Taxonomy" id="1036808"/>
    <lineage>
        <taxon>Eukaryota</taxon>
        <taxon>Fungi</taxon>
        <taxon>Dikarya</taxon>
        <taxon>Basidiomycota</taxon>
        <taxon>Agaricomycotina</taxon>
        <taxon>Agaricomycetes</taxon>
        <taxon>Agaricomycetidae</taxon>
        <taxon>Boletales</taxon>
        <taxon>Sclerodermatineae</taxon>
        <taxon>Sclerodermataceae</taxon>
        <taxon>Scleroderma</taxon>
    </lineage>
</organism>
<accession>A0A0C3AFE9</accession>
<evidence type="ECO:0000256" key="1">
    <source>
        <dbReference type="SAM" id="Phobius"/>
    </source>
</evidence>
<reference evidence="3" key="2">
    <citation type="submission" date="2015-01" db="EMBL/GenBank/DDBJ databases">
        <title>Evolutionary Origins and Diversification of the Mycorrhizal Mutualists.</title>
        <authorList>
            <consortium name="DOE Joint Genome Institute"/>
            <consortium name="Mycorrhizal Genomics Consortium"/>
            <person name="Kohler A."/>
            <person name="Kuo A."/>
            <person name="Nagy L.G."/>
            <person name="Floudas D."/>
            <person name="Copeland A."/>
            <person name="Barry K.W."/>
            <person name="Cichocki N."/>
            <person name="Veneault-Fourrey C."/>
            <person name="LaButti K."/>
            <person name="Lindquist E.A."/>
            <person name="Lipzen A."/>
            <person name="Lundell T."/>
            <person name="Morin E."/>
            <person name="Murat C."/>
            <person name="Riley R."/>
            <person name="Ohm R."/>
            <person name="Sun H."/>
            <person name="Tunlid A."/>
            <person name="Henrissat B."/>
            <person name="Grigoriev I.V."/>
            <person name="Hibbett D.S."/>
            <person name="Martin F."/>
        </authorList>
    </citation>
    <scope>NUCLEOTIDE SEQUENCE [LARGE SCALE GENOMIC DNA]</scope>
    <source>
        <strain evidence="3">Foug A</strain>
    </source>
</reference>
<name>A0A0C3AFE9_9AGAM</name>
<feature type="non-terminal residue" evidence="2">
    <location>
        <position position="119"/>
    </location>
</feature>
<keyword evidence="1" id="KW-0472">Membrane</keyword>
<keyword evidence="3" id="KW-1185">Reference proteome</keyword>
<gene>
    <name evidence="2" type="ORF">SCLCIDRAFT_1214034</name>
</gene>
<keyword evidence="1" id="KW-1133">Transmembrane helix</keyword>
<keyword evidence="1" id="KW-0812">Transmembrane</keyword>
<dbReference type="Proteomes" id="UP000053989">
    <property type="component" value="Unassembled WGS sequence"/>
</dbReference>
<evidence type="ECO:0000313" key="3">
    <source>
        <dbReference type="Proteomes" id="UP000053989"/>
    </source>
</evidence>